<feature type="chain" id="PRO_5041703033" evidence="1">
    <location>
        <begin position="23"/>
        <end position="120"/>
    </location>
</feature>
<dbReference type="PRINTS" id="PR01682">
    <property type="entry name" value="FMRFAMIDEPEP"/>
</dbReference>
<proteinExistence type="predicted"/>
<dbReference type="PANTHER" id="PTHR15044:SF0">
    <property type="entry name" value="PRO-FMRFAMIDE-RELATED NEUROPEPTIDE FF"/>
    <property type="match status" value="1"/>
</dbReference>
<sequence>MDMSVWSVVFAMLLVFVGETHGQTDGDTALDFEENMTETLVNNQQLSGVTDDRLLKMVLSLFLHNLQRQTREPSVLHYPLRFGRGSHSDVRTDERIHSRDWDGVPQQIWSLAVPQRFGKK</sequence>
<organism evidence="2 3">
    <name type="scientific">Tachysurus vachellii</name>
    <name type="common">Darkbarbel catfish</name>
    <name type="synonym">Pelteobagrus vachellii</name>
    <dbReference type="NCBI Taxonomy" id="175792"/>
    <lineage>
        <taxon>Eukaryota</taxon>
        <taxon>Metazoa</taxon>
        <taxon>Chordata</taxon>
        <taxon>Craniata</taxon>
        <taxon>Vertebrata</taxon>
        <taxon>Euteleostomi</taxon>
        <taxon>Actinopterygii</taxon>
        <taxon>Neopterygii</taxon>
        <taxon>Teleostei</taxon>
        <taxon>Ostariophysi</taxon>
        <taxon>Siluriformes</taxon>
        <taxon>Bagridae</taxon>
        <taxon>Tachysurus</taxon>
    </lineage>
</organism>
<dbReference type="InterPro" id="IPR008065">
    <property type="entry name" value="NPFF"/>
</dbReference>
<accession>A0AA88LLE8</accession>
<dbReference type="PANTHER" id="PTHR15044">
    <property type="entry name" value="NEUROPEPTIDE FF"/>
    <property type="match status" value="1"/>
</dbReference>
<dbReference type="GO" id="GO:0005184">
    <property type="term" value="F:neuropeptide hormone activity"/>
    <property type="evidence" value="ECO:0007669"/>
    <property type="project" value="InterPro"/>
</dbReference>
<gene>
    <name evidence="2" type="ORF">Q7C36_021082</name>
</gene>
<dbReference type="AlphaFoldDB" id="A0AA88LLE8"/>
<reference evidence="2" key="1">
    <citation type="submission" date="2023-08" db="EMBL/GenBank/DDBJ databases">
        <title>Pelteobagrus vachellii genome.</title>
        <authorList>
            <person name="Liu H."/>
        </authorList>
    </citation>
    <scope>NUCLEOTIDE SEQUENCE</scope>
    <source>
        <strain evidence="2">PRFRI_2022a</strain>
        <tissue evidence="2">Muscle</tissue>
    </source>
</reference>
<comment type="caution">
    <text evidence="2">The sequence shown here is derived from an EMBL/GenBank/DDBJ whole genome shotgun (WGS) entry which is preliminary data.</text>
</comment>
<dbReference type="EMBL" id="JAVHJS010000022">
    <property type="protein sequence ID" value="KAK2821739.1"/>
    <property type="molecule type" value="Genomic_DNA"/>
</dbReference>
<evidence type="ECO:0000256" key="1">
    <source>
        <dbReference type="SAM" id="SignalP"/>
    </source>
</evidence>
<dbReference type="Proteomes" id="UP001187315">
    <property type="component" value="Unassembled WGS sequence"/>
</dbReference>
<evidence type="ECO:0000313" key="3">
    <source>
        <dbReference type="Proteomes" id="UP001187315"/>
    </source>
</evidence>
<name>A0AA88LLE8_TACVA</name>
<evidence type="ECO:0000313" key="2">
    <source>
        <dbReference type="EMBL" id="KAK2821739.1"/>
    </source>
</evidence>
<keyword evidence="1" id="KW-0732">Signal</keyword>
<protein>
    <submittedName>
        <fullName evidence="2">Uncharacterized protein</fullName>
    </submittedName>
</protein>
<keyword evidence="3" id="KW-1185">Reference proteome</keyword>
<dbReference type="Pfam" id="PF15085">
    <property type="entry name" value="NPFF"/>
    <property type="match status" value="1"/>
</dbReference>
<feature type="signal peptide" evidence="1">
    <location>
        <begin position="1"/>
        <end position="22"/>
    </location>
</feature>